<feature type="compositionally biased region" description="Polar residues" evidence="1">
    <location>
        <begin position="58"/>
        <end position="73"/>
    </location>
</feature>
<feature type="domain" description="START" evidence="2">
    <location>
        <begin position="457"/>
        <end position="637"/>
    </location>
</feature>
<dbReference type="InterPro" id="IPR023393">
    <property type="entry name" value="START-like_dom_sf"/>
</dbReference>
<evidence type="ECO:0000313" key="4">
    <source>
        <dbReference type="Proteomes" id="UP000289152"/>
    </source>
</evidence>
<evidence type="ECO:0000313" key="3">
    <source>
        <dbReference type="EMBL" id="RXK41363.1"/>
    </source>
</evidence>
<feature type="region of interest" description="Disordered" evidence="1">
    <location>
        <begin position="1427"/>
        <end position="1473"/>
    </location>
</feature>
<dbReference type="GO" id="GO:0008289">
    <property type="term" value="F:lipid binding"/>
    <property type="evidence" value="ECO:0007669"/>
    <property type="project" value="InterPro"/>
</dbReference>
<feature type="region of interest" description="Disordered" evidence="1">
    <location>
        <begin position="1503"/>
        <end position="1531"/>
    </location>
</feature>
<proteinExistence type="predicted"/>
<dbReference type="InterPro" id="IPR051213">
    <property type="entry name" value="START_lipid_transfer"/>
</dbReference>
<dbReference type="PANTHER" id="PTHR19308">
    <property type="entry name" value="PHOSPHATIDYLCHOLINE TRANSFER PROTEIN"/>
    <property type="match status" value="1"/>
</dbReference>
<dbReference type="STRING" id="5217.A0A4Q1BTG1"/>
<dbReference type="InParanoid" id="A0A4Q1BTG1"/>
<name>A0A4Q1BTG1_TREME</name>
<dbReference type="EMBL" id="SDIL01000009">
    <property type="protein sequence ID" value="RXK41363.1"/>
    <property type="molecule type" value="Genomic_DNA"/>
</dbReference>
<dbReference type="PANTHER" id="PTHR19308:SF54">
    <property type="entry name" value="START DOMAIN-CONTAINING PROTEIN"/>
    <property type="match status" value="1"/>
</dbReference>
<dbReference type="InterPro" id="IPR002913">
    <property type="entry name" value="START_lipid-bd_dom"/>
</dbReference>
<feature type="compositionally biased region" description="Polar residues" evidence="1">
    <location>
        <begin position="1513"/>
        <end position="1531"/>
    </location>
</feature>
<accession>A0A4Q1BTG1</accession>
<sequence length="1616" mass="176651">MGAADLDDGSKLEAAWQQALTSSLSYFRALLSSSSSSAWKPVSVLPLTESSVARDDGSSSNNESSLGKVSPNNVVIHRRNGKGGEVFRATVQVDCGTDVSTDTFRGCLVTPETRPRWDRMVEEATTIDLLDANTRVTKTNYRLGWPSSPRDVVTISRTLVDRHTLIDITTSLPRSKHEPSYLRPAPPYVRAHINLLAWCIQLPQAEVPEGKAKITCFWSWNPKGAWAVGGGVPQHLPYLVTGLVDYAREGSEKVPVVLNFGPEVSIGSIGYDTARVTLSMGYAVVKGEVDGYGDGKRRQVEVGFSSTQSWDIQIHVKTQQGQESPSTVWTAIVGHAPPTDPGSKAPNRLILRLTHAPLQEHEELIRVKVSIERTSSSISGVRINGIPVTVESIDARAPQRRVLEETESTSGISLRSIGSEETTQASGPTDVRMNGSGRSQAAEKAIASMIKRNYIYFTSLLQEPEPKWKPVLDSRGVAIHQLDSIDKTLVVFRAEAVFVGVNIWDLYATIASPGDRWVWDKTHDDATLVEDINELTDLWHFRSKAAWPTSARDSVILRTTYKSPSSVHIFGFSVDDTELFPRIPPSIDPTVIRTQIDLQGWSIESLSPNTTQVTLLEQSDPRGWSNKSSIPQVMMNTLAGIGEFSIKHGAPPIATRLGGAKALSSRYDVEKETFRFEYEAAEARRSDSSSIVTAFPLPVAVRPTGNGSDSSSLGSLGATKNLGANIECEIRCDMNQWANSIAIVIDPPHQSLSALKRHKLSAMGGGLWLTIEHNSAILGRNPVAVTIRRGPPAVKPTLTANGYKVKIDTEELVDTEVQLLKRQRRSRPTRAPLDQPPALGTIRKKQSGVDLAIDPFRTVTPSTYAKIAAPLSRWYSVAAQQTRAAIVPMTSPAPSAPTGSTPVDAAVQALSQLARMHADRESESTDPHGWQPVSERDGLKVERRNVSHVSDTFPVFRAGRIIEGFTAEEVSAAVSMSRKDERFDVPLRLESYGTGIITSQLSAHTAFPFRGRSMLVATIVARLPDGPPPSPSHGTHTPLSTIFHASTSAFDRTTTSLDPIKYNPSSLPPGNVILEGWVLETIDPYSHENYAIPSTRCMYVAAVDFSGSMPLSVNNMLNASLPRVVLSVESMLKSRGPPTRCRLPPMSILAPEPTAQSPWGLEGFDNERVGVEQILDMEGNYGLMVLLRPSKSNKQSETLSPTSPPLSPNDSRSSLYSGRTVIDLGEDIRRGRKDLIVAEVVLATFLNQGCEIFLRGISLPMALNSTPVINADSPENGILPIRMTSGDDGLMELPFKCQIIIMAPSVLQTASLEPTPSRHLVRITLPTAGYETPIANPLTGKSGPLPRPRWLLDLINDGAVVHLSITPRPGTNQYLFGEQILVVEEEKRSIRMRENLRIPQLVNRDTPNAINLDEPLAVAVEYLVQKPVPPPPSEPSVDEQNIEEISTVPPPKSNGEINDETKSSESNNSSEQIVNEQIGGKYQFWRYPYPRLRRPIIPPPLPSKPSIVLPPSESSVTDITSPTEPKDTPTSPISVTVKLRSRISISIPSLIVLCVACALIGSLLRSFLSESDFVIYFPNNVPAPEGGSWKELRRLAVWKLGRRRDLILAVARRVEG</sequence>
<dbReference type="Proteomes" id="UP000289152">
    <property type="component" value="Unassembled WGS sequence"/>
</dbReference>
<dbReference type="PROSITE" id="PS50848">
    <property type="entry name" value="START"/>
    <property type="match status" value="2"/>
</dbReference>
<dbReference type="Gene3D" id="3.30.530.20">
    <property type="match status" value="3"/>
</dbReference>
<keyword evidence="4" id="KW-1185">Reference proteome</keyword>
<feature type="domain" description="START" evidence="2">
    <location>
        <begin position="31"/>
        <end position="240"/>
    </location>
</feature>
<dbReference type="VEuPathDB" id="FungiDB:TREMEDRAFT_31220"/>
<dbReference type="CDD" id="cd00177">
    <property type="entry name" value="START"/>
    <property type="match status" value="1"/>
</dbReference>
<protein>
    <recommendedName>
        <fullName evidence="2">START domain-containing protein</fullName>
    </recommendedName>
</protein>
<dbReference type="OrthoDB" id="196858at2759"/>
<evidence type="ECO:0000259" key="2">
    <source>
        <dbReference type="PROSITE" id="PS50848"/>
    </source>
</evidence>
<feature type="region of interest" description="Disordered" evidence="1">
    <location>
        <begin position="1192"/>
        <end position="1214"/>
    </location>
</feature>
<gene>
    <name evidence="3" type="ORF">M231_01268</name>
</gene>
<comment type="caution">
    <text evidence="3">The sequence shown here is derived from an EMBL/GenBank/DDBJ whole genome shotgun (WGS) entry which is preliminary data.</text>
</comment>
<feature type="region of interest" description="Disordered" evidence="1">
    <location>
        <begin position="50"/>
        <end position="75"/>
    </location>
</feature>
<reference evidence="3 4" key="1">
    <citation type="submission" date="2016-06" db="EMBL/GenBank/DDBJ databases">
        <title>Evolution of pathogenesis and genome organization in the Tremellales.</title>
        <authorList>
            <person name="Cuomo C."/>
            <person name="Litvintseva A."/>
            <person name="Heitman J."/>
            <person name="Chen Y."/>
            <person name="Sun S."/>
            <person name="Springer D."/>
            <person name="Dromer F."/>
            <person name="Young S."/>
            <person name="Zeng Q."/>
            <person name="Chapman S."/>
            <person name="Gujja S."/>
            <person name="Saif S."/>
            <person name="Birren B."/>
        </authorList>
    </citation>
    <scope>NUCLEOTIDE SEQUENCE [LARGE SCALE GENOMIC DNA]</scope>
    <source>
        <strain evidence="3 4">ATCC 28783</strain>
    </source>
</reference>
<dbReference type="SUPFAM" id="SSF55961">
    <property type="entry name" value="Bet v1-like"/>
    <property type="match status" value="3"/>
</dbReference>
<organism evidence="3 4">
    <name type="scientific">Tremella mesenterica</name>
    <name type="common">Jelly fungus</name>
    <dbReference type="NCBI Taxonomy" id="5217"/>
    <lineage>
        <taxon>Eukaryota</taxon>
        <taxon>Fungi</taxon>
        <taxon>Dikarya</taxon>
        <taxon>Basidiomycota</taxon>
        <taxon>Agaricomycotina</taxon>
        <taxon>Tremellomycetes</taxon>
        <taxon>Tremellales</taxon>
        <taxon>Tremellaceae</taxon>
        <taxon>Tremella</taxon>
    </lineage>
</organism>
<feature type="region of interest" description="Disordered" evidence="1">
    <location>
        <begin position="402"/>
        <end position="438"/>
    </location>
</feature>
<dbReference type="GO" id="GO:0005737">
    <property type="term" value="C:cytoplasm"/>
    <property type="evidence" value="ECO:0007669"/>
    <property type="project" value="UniProtKB-ARBA"/>
</dbReference>
<evidence type="ECO:0000256" key="1">
    <source>
        <dbReference type="SAM" id="MobiDB-lite"/>
    </source>
</evidence>
<dbReference type="Pfam" id="PF01852">
    <property type="entry name" value="START"/>
    <property type="match status" value="2"/>
</dbReference>